<dbReference type="InterPro" id="IPR036527">
    <property type="entry name" value="SCP2_sterol-bd_dom_sf"/>
</dbReference>
<evidence type="ECO:0000313" key="2">
    <source>
        <dbReference type="EMBL" id="RED55314.1"/>
    </source>
</evidence>
<dbReference type="InterPro" id="IPR025559">
    <property type="entry name" value="Eis_dom"/>
</dbReference>
<dbReference type="EMBL" id="QRDY01000018">
    <property type="protein sequence ID" value="RED55314.1"/>
    <property type="molecule type" value="Genomic_DNA"/>
</dbReference>
<dbReference type="PANTHER" id="PTHR37817:SF1">
    <property type="entry name" value="N-ACETYLTRANSFERASE EIS"/>
    <property type="match status" value="1"/>
</dbReference>
<dbReference type="Gene3D" id="3.40.630.30">
    <property type="match status" value="2"/>
</dbReference>
<dbReference type="Pfam" id="PF17668">
    <property type="entry name" value="Acetyltransf_17"/>
    <property type="match status" value="1"/>
</dbReference>
<dbReference type="Proteomes" id="UP000256869">
    <property type="component" value="Unassembled WGS sequence"/>
</dbReference>
<proteinExistence type="predicted"/>
<accession>A0A3D9I0P8</accession>
<dbReference type="InterPro" id="IPR051554">
    <property type="entry name" value="Acetyltransferase_Eis"/>
</dbReference>
<name>A0A3D9I0P8_9BACL</name>
<evidence type="ECO:0000259" key="1">
    <source>
        <dbReference type="PROSITE" id="PS51186"/>
    </source>
</evidence>
<dbReference type="Pfam" id="PF13527">
    <property type="entry name" value="Acetyltransf_9"/>
    <property type="match status" value="1"/>
</dbReference>
<dbReference type="InterPro" id="IPR000182">
    <property type="entry name" value="GNAT_dom"/>
</dbReference>
<keyword evidence="3" id="KW-1185">Reference proteome</keyword>
<sequence length="396" mass="45029">MEIRQLRASDYEERMALSQYAFQYQLTPEDMEKRRSKYLPEQDWGAFDEQGALLSALLLIPLEAWVQGKLFSMGGIAGVATWPDARRQGCVNKLLVQTLETMKNNGQTISMLHPFSFPFYRKYGYELTVERKKYTIETRLLPPRRETPGQVKRMPKPDIEVLNGVYTAYASRFSGTLVRTWDWWENRILTKTGNVAVYYNENETAAGYLFYQIENGKLTVHDWASTTENSRVALWTFIGNHDSMITEVNIIVPADDPLPYLLPDPRIKQEVIPYFMSRIVDAEAFIEGYAWAASERAESVTLELSDAHAPWNNGVYRLDWSAEGSGRLVRKGEGSGSSDVGDGAIVCDIQSLTAMLLGNRKPSLLVEAGRIRGSADEVSKLEIRIPERTSYLMDFF</sequence>
<dbReference type="InterPro" id="IPR016181">
    <property type="entry name" value="Acyl_CoA_acyltransferase"/>
</dbReference>
<dbReference type="InterPro" id="IPR041380">
    <property type="entry name" value="Acetyltransf_17"/>
</dbReference>
<dbReference type="AlphaFoldDB" id="A0A3D9I0P8"/>
<dbReference type="Pfam" id="PF13530">
    <property type="entry name" value="SCP2_2"/>
    <property type="match status" value="1"/>
</dbReference>
<evidence type="ECO:0000313" key="3">
    <source>
        <dbReference type="Proteomes" id="UP000256869"/>
    </source>
</evidence>
<keyword evidence="2" id="KW-0808">Transferase</keyword>
<gene>
    <name evidence="2" type="ORF">DFP95_11850</name>
</gene>
<dbReference type="OrthoDB" id="9768284at2"/>
<dbReference type="GO" id="GO:0034069">
    <property type="term" value="F:aminoglycoside N-acetyltransferase activity"/>
    <property type="evidence" value="ECO:0007669"/>
    <property type="project" value="TreeGrafter"/>
</dbReference>
<feature type="domain" description="N-acetyltransferase" evidence="1">
    <location>
        <begin position="1"/>
        <end position="142"/>
    </location>
</feature>
<dbReference type="PROSITE" id="PS51186">
    <property type="entry name" value="GNAT"/>
    <property type="match status" value="1"/>
</dbReference>
<dbReference type="Gene3D" id="3.30.1050.10">
    <property type="entry name" value="SCP2 sterol-binding domain"/>
    <property type="match status" value="1"/>
</dbReference>
<dbReference type="SUPFAM" id="SSF55718">
    <property type="entry name" value="SCP-like"/>
    <property type="match status" value="1"/>
</dbReference>
<dbReference type="GO" id="GO:0030649">
    <property type="term" value="P:aminoglycoside antibiotic catabolic process"/>
    <property type="evidence" value="ECO:0007669"/>
    <property type="project" value="TreeGrafter"/>
</dbReference>
<organism evidence="2 3">
    <name type="scientific">Cohnella lupini</name>
    <dbReference type="NCBI Taxonomy" id="1294267"/>
    <lineage>
        <taxon>Bacteria</taxon>
        <taxon>Bacillati</taxon>
        <taxon>Bacillota</taxon>
        <taxon>Bacilli</taxon>
        <taxon>Bacillales</taxon>
        <taxon>Paenibacillaceae</taxon>
        <taxon>Cohnella</taxon>
    </lineage>
</organism>
<dbReference type="SUPFAM" id="SSF55729">
    <property type="entry name" value="Acyl-CoA N-acyltransferases (Nat)"/>
    <property type="match status" value="1"/>
</dbReference>
<reference evidence="2 3" key="1">
    <citation type="submission" date="2018-07" db="EMBL/GenBank/DDBJ databases">
        <title>Genomic Encyclopedia of Type Strains, Phase III (KMG-III): the genomes of soil and plant-associated and newly described type strains.</title>
        <authorList>
            <person name="Whitman W."/>
        </authorList>
    </citation>
    <scope>NUCLEOTIDE SEQUENCE [LARGE SCALE GENOMIC DNA]</scope>
    <source>
        <strain evidence="2 3">CECT 8236</strain>
    </source>
</reference>
<comment type="caution">
    <text evidence="2">The sequence shown here is derived from an EMBL/GenBank/DDBJ whole genome shotgun (WGS) entry which is preliminary data.</text>
</comment>
<dbReference type="RefSeq" id="WP_115994886.1">
    <property type="nucleotide sequence ID" value="NZ_QRDY01000018.1"/>
</dbReference>
<dbReference type="PANTHER" id="PTHR37817">
    <property type="entry name" value="N-ACETYLTRANSFERASE EIS"/>
    <property type="match status" value="1"/>
</dbReference>
<protein>
    <submittedName>
        <fullName evidence="2">Putative acetyltransferase</fullName>
    </submittedName>
</protein>